<dbReference type="Proteomes" id="UP000824120">
    <property type="component" value="Chromosome 2"/>
</dbReference>
<organism evidence="1 2">
    <name type="scientific">Solanum commersonii</name>
    <name type="common">Commerson's wild potato</name>
    <name type="synonym">Commerson's nightshade</name>
    <dbReference type="NCBI Taxonomy" id="4109"/>
    <lineage>
        <taxon>Eukaryota</taxon>
        <taxon>Viridiplantae</taxon>
        <taxon>Streptophyta</taxon>
        <taxon>Embryophyta</taxon>
        <taxon>Tracheophyta</taxon>
        <taxon>Spermatophyta</taxon>
        <taxon>Magnoliopsida</taxon>
        <taxon>eudicotyledons</taxon>
        <taxon>Gunneridae</taxon>
        <taxon>Pentapetalae</taxon>
        <taxon>asterids</taxon>
        <taxon>lamiids</taxon>
        <taxon>Solanales</taxon>
        <taxon>Solanaceae</taxon>
        <taxon>Solanoideae</taxon>
        <taxon>Solaneae</taxon>
        <taxon>Solanum</taxon>
    </lineage>
</organism>
<sequence length="92" mass="10766">MCCQGPFGESLGDWYCFIELFGDTPTTPLHRQLDLFFRAQRTGTKGNLQDDRRLANWARRYSGLYFFVLFSRLVPSYQVVSMFCLKLQIPET</sequence>
<proteinExistence type="predicted"/>
<evidence type="ECO:0000313" key="2">
    <source>
        <dbReference type="Proteomes" id="UP000824120"/>
    </source>
</evidence>
<comment type="caution">
    <text evidence="1">The sequence shown here is derived from an EMBL/GenBank/DDBJ whole genome shotgun (WGS) entry which is preliminary data.</text>
</comment>
<reference evidence="1 2" key="1">
    <citation type="submission" date="2020-09" db="EMBL/GenBank/DDBJ databases">
        <title>De no assembly of potato wild relative species, Solanum commersonii.</title>
        <authorList>
            <person name="Cho K."/>
        </authorList>
    </citation>
    <scope>NUCLEOTIDE SEQUENCE [LARGE SCALE GENOMIC DNA]</scope>
    <source>
        <strain evidence="1">LZ3.2</strain>
        <tissue evidence="1">Leaf</tissue>
    </source>
</reference>
<name>A0A9J6A855_SOLCO</name>
<protein>
    <submittedName>
        <fullName evidence="1">Uncharacterized protein</fullName>
    </submittedName>
</protein>
<accession>A0A9J6A855</accession>
<gene>
    <name evidence="1" type="ORF">H5410_006072</name>
</gene>
<evidence type="ECO:0000313" key="1">
    <source>
        <dbReference type="EMBL" id="KAG5620854.1"/>
    </source>
</evidence>
<keyword evidence="2" id="KW-1185">Reference proteome</keyword>
<dbReference type="AlphaFoldDB" id="A0A9J6A855"/>
<dbReference type="EMBL" id="JACXVP010000002">
    <property type="protein sequence ID" value="KAG5620854.1"/>
    <property type="molecule type" value="Genomic_DNA"/>
</dbReference>